<evidence type="ECO:0000256" key="1">
    <source>
        <dbReference type="SAM" id="MobiDB-lite"/>
    </source>
</evidence>
<dbReference type="AlphaFoldDB" id="A0AAW2H7K0"/>
<protein>
    <submittedName>
        <fullName evidence="2">Uncharacterized protein</fullName>
    </submittedName>
</protein>
<feature type="compositionally biased region" description="Basic and acidic residues" evidence="1">
    <location>
        <begin position="139"/>
        <end position="159"/>
    </location>
</feature>
<sequence length="191" mass="20554">MALSIPGSGSKHPALAFAKAADTQRCPEKAPLLWTGAGAAAGMPPAKAPVNVLSIKQGMTPMVRMEKASCVMRLAMLAASREPCVTWQQRMVCSAPEGQVTVKFTDSGGNTVGQKAYGMDRRVLDASGYVRRAVEWMEREGGRGPHRDQVPPRHTREDNGGAGPPISGPAQHRGYDRYPLPPDYLWGIDSE</sequence>
<organism evidence="2">
    <name type="scientific">Menopon gallinae</name>
    <name type="common">poultry shaft louse</name>
    <dbReference type="NCBI Taxonomy" id="328185"/>
    <lineage>
        <taxon>Eukaryota</taxon>
        <taxon>Metazoa</taxon>
        <taxon>Ecdysozoa</taxon>
        <taxon>Arthropoda</taxon>
        <taxon>Hexapoda</taxon>
        <taxon>Insecta</taxon>
        <taxon>Pterygota</taxon>
        <taxon>Neoptera</taxon>
        <taxon>Paraneoptera</taxon>
        <taxon>Psocodea</taxon>
        <taxon>Troctomorpha</taxon>
        <taxon>Phthiraptera</taxon>
        <taxon>Amblycera</taxon>
        <taxon>Menoponidae</taxon>
        <taxon>Menopon</taxon>
    </lineage>
</organism>
<reference evidence="2" key="1">
    <citation type="journal article" date="2024" name="Gigascience">
        <title>Chromosome-level genome of the poultry shaft louse Menopon gallinae provides insight into the host-switching and adaptive evolution of parasitic lice.</title>
        <authorList>
            <person name="Xu Y."/>
            <person name="Ma L."/>
            <person name="Liu S."/>
            <person name="Liang Y."/>
            <person name="Liu Q."/>
            <person name="He Z."/>
            <person name="Tian L."/>
            <person name="Duan Y."/>
            <person name="Cai W."/>
            <person name="Li H."/>
            <person name="Song F."/>
        </authorList>
    </citation>
    <scope>NUCLEOTIDE SEQUENCE</scope>
    <source>
        <strain evidence="2">Cailab_2023a</strain>
    </source>
</reference>
<feature type="region of interest" description="Disordered" evidence="1">
    <location>
        <begin position="139"/>
        <end position="178"/>
    </location>
</feature>
<gene>
    <name evidence="2" type="ORF">PYX00_011432</name>
</gene>
<proteinExistence type="predicted"/>
<accession>A0AAW2H7K0</accession>
<dbReference type="EMBL" id="JARGDH010000006">
    <property type="protein sequence ID" value="KAL0265718.1"/>
    <property type="molecule type" value="Genomic_DNA"/>
</dbReference>
<comment type="caution">
    <text evidence="2">The sequence shown here is derived from an EMBL/GenBank/DDBJ whole genome shotgun (WGS) entry which is preliminary data.</text>
</comment>
<evidence type="ECO:0000313" key="2">
    <source>
        <dbReference type="EMBL" id="KAL0265718.1"/>
    </source>
</evidence>
<name>A0AAW2H7K0_9NEOP</name>